<dbReference type="PRINTS" id="PR01415">
    <property type="entry name" value="ANKYRIN"/>
</dbReference>
<dbReference type="Gene3D" id="1.25.40.20">
    <property type="entry name" value="Ankyrin repeat-containing domain"/>
    <property type="match status" value="3"/>
</dbReference>
<evidence type="ECO:0000256" key="3">
    <source>
        <dbReference type="PROSITE-ProRule" id="PRU00023"/>
    </source>
</evidence>
<protein>
    <submittedName>
        <fullName evidence="4">Uncharacterized protein</fullName>
    </submittedName>
</protein>
<dbReference type="HOGENOM" id="CLU_000134_18_2_1"/>
<keyword evidence="1" id="KW-0677">Repeat</keyword>
<keyword evidence="5" id="KW-1185">Reference proteome</keyword>
<dbReference type="PROSITE" id="PS50088">
    <property type="entry name" value="ANK_REPEAT"/>
    <property type="match status" value="3"/>
</dbReference>
<name>A0A060SR69_PYCCI</name>
<organism evidence="4 5">
    <name type="scientific">Pycnoporus cinnabarinus</name>
    <name type="common">Cinnabar-red polypore</name>
    <name type="synonym">Trametes cinnabarina</name>
    <dbReference type="NCBI Taxonomy" id="5643"/>
    <lineage>
        <taxon>Eukaryota</taxon>
        <taxon>Fungi</taxon>
        <taxon>Dikarya</taxon>
        <taxon>Basidiomycota</taxon>
        <taxon>Agaricomycotina</taxon>
        <taxon>Agaricomycetes</taxon>
        <taxon>Polyporales</taxon>
        <taxon>Polyporaceae</taxon>
        <taxon>Trametes</taxon>
    </lineage>
</organism>
<dbReference type="InterPro" id="IPR002110">
    <property type="entry name" value="Ankyrin_rpt"/>
</dbReference>
<evidence type="ECO:0000256" key="2">
    <source>
        <dbReference type="ARBA" id="ARBA00023043"/>
    </source>
</evidence>
<dbReference type="SMART" id="SM00248">
    <property type="entry name" value="ANK"/>
    <property type="match status" value="5"/>
</dbReference>
<accession>A0A060SR69</accession>
<sequence>MSNNSVHNAAFNRQFGLVRSLVTQDPTLVNAVDEDGRTPLHWAASSGSEDIVRYLVDQGADVNRGDGGGWTPLHIAASGGFDEVVKELLGAGADVNARNEKGLTPLHYAASKSRIEINAKDKANQTPLHRAATTGSTGFINLLLKPPEGSPKTRLNTADRMGNTPLHLAMESAHAEAACLLIEAGADRERTNIDGEMPEDMEGVGGQEQRRARAYVVERCGKR</sequence>
<dbReference type="GO" id="GO:0004842">
    <property type="term" value="F:ubiquitin-protein transferase activity"/>
    <property type="evidence" value="ECO:0007669"/>
    <property type="project" value="TreeGrafter"/>
</dbReference>
<dbReference type="PANTHER" id="PTHR24171:SF10">
    <property type="entry name" value="ANKYRIN REPEAT DOMAIN-CONTAINING PROTEIN 29-LIKE"/>
    <property type="match status" value="1"/>
</dbReference>
<dbReference type="OMA" id="WAVAYNR"/>
<dbReference type="EMBL" id="CCBP010000229">
    <property type="protein sequence ID" value="CDO74938.1"/>
    <property type="molecule type" value="Genomic_DNA"/>
</dbReference>
<dbReference type="OrthoDB" id="539213at2759"/>
<proteinExistence type="predicted"/>
<comment type="caution">
    <text evidence="4">The sequence shown here is derived from an EMBL/GenBank/DDBJ whole genome shotgun (WGS) entry which is preliminary data.</text>
</comment>
<dbReference type="Proteomes" id="UP000029665">
    <property type="component" value="Unassembled WGS sequence"/>
</dbReference>
<dbReference type="PANTHER" id="PTHR24171">
    <property type="entry name" value="ANKYRIN REPEAT DOMAIN-CONTAINING PROTEIN 39-RELATED"/>
    <property type="match status" value="1"/>
</dbReference>
<evidence type="ECO:0000313" key="4">
    <source>
        <dbReference type="EMBL" id="CDO74938.1"/>
    </source>
</evidence>
<evidence type="ECO:0000313" key="5">
    <source>
        <dbReference type="Proteomes" id="UP000029665"/>
    </source>
</evidence>
<evidence type="ECO:0000256" key="1">
    <source>
        <dbReference type="ARBA" id="ARBA00022737"/>
    </source>
</evidence>
<feature type="repeat" description="ANK" evidence="3">
    <location>
        <begin position="68"/>
        <end position="100"/>
    </location>
</feature>
<dbReference type="STRING" id="5643.A0A060SR69"/>
<reference evidence="4" key="1">
    <citation type="submission" date="2014-01" db="EMBL/GenBank/DDBJ databases">
        <title>The genome of the white-rot fungus Pycnoporus cinnabarinus: a basidiomycete model with a versatile arsenal for lignocellulosic biomass breakdown.</title>
        <authorList>
            <person name="Levasseur A."/>
            <person name="Lomascolo A."/>
            <person name="Ruiz-Duenas F.J."/>
            <person name="Uzan E."/>
            <person name="Piumi F."/>
            <person name="Kues U."/>
            <person name="Ram A.F.J."/>
            <person name="Murat C."/>
            <person name="Haon M."/>
            <person name="Benoit I."/>
            <person name="Arfi Y."/>
            <person name="Chevret D."/>
            <person name="Drula E."/>
            <person name="Kwon M.J."/>
            <person name="Gouret P."/>
            <person name="Lesage-Meessen L."/>
            <person name="Lombard V."/>
            <person name="Mariette J."/>
            <person name="Noirot C."/>
            <person name="Park J."/>
            <person name="Patyshakuliyeva A."/>
            <person name="Wieneger R.A.B."/>
            <person name="Wosten H.A.B."/>
            <person name="Martin F."/>
            <person name="Coutinho P.M."/>
            <person name="de Vries R."/>
            <person name="Martinez A.T."/>
            <person name="Klopp C."/>
            <person name="Pontarotti P."/>
            <person name="Henrissat B."/>
            <person name="Record E."/>
        </authorList>
    </citation>
    <scope>NUCLEOTIDE SEQUENCE [LARGE SCALE GENOMIC DNA]</scope>
    <source>
        <strain evidence="4">BRFM137</strain>
    </source>
</reference>
<dbReference type="SUPFAM" id="SSF48403">
    <property type="entry name" value="Ankyrin repeat"/>
    <property type="match status" value="1"/>
</dbReference>
<dbReference type="GO" id="GO:0085020">
    <property type="term" value="P:protein K6-linked ubiquitination"/>
    <property type="evidence" value="ECO:0007669"/>
    <property type="project" value="TreeGrafter"/>
</dbReference>
<dbReference type="PROSITE" id="PS50297">
    <property type="entry name" value="ANK_REP_REGION"/>
    <property type="match status" value="3"/>
</dbReference>
<feature type="repeat" description="ANK" evidence="3">
    <location>
        <begin position="161"/>
        <end position="193"/>
    </location>
</feature>
<dbReference type="Pfam" id="PF12796">
    <property type="entry name" value="Ank_2"/>
    <property type="match status" value="1"/>
</dbReference>
<gene>
    <name evidence="4" type="ORF">BN946_scf184945.g10</name>
</gene>
<dbReference type="AlphaFoldDB" id="A0A060SR69"/>
<dbReference type="Pfam" id="PF13857">
    <property type="entry name" value="Ank_5"/>
    <property type="match status" value="1"/>
</dbReference>
<dbReference type="InterPro" id="IPR036770">
    <property type="entry name" value="Ankyrin_rpt-contain_sf"/>
</dbReference>
<feature type="repeat" description="ANK" evidence="3">
    <location>
        <begin position="35"/>
        <end position="67"/>
    </location>
</feature>
<keyword evidence="2 3" id="KW-0040">ANK repeat</keyword>